<evidence type="ECO:0000256" key="3">
    <source>
        <dbReference type="ARBA" id="ARBA00022553"/>
    </source>
</evidence>
<evidence type="ECO:0000259" key="10">
    <source>
        <dbReference type="PROSITE" id="PS50011"/>
    </source>
</evidence>
<dbReference type="InterPro" id="IPR011006">
    <property type="entry name" value="CheY-like_superfamily"/>
</dbReference>
<keyword evidence="14" id="KW-1185">Reference proteome</keyword>
<dbReference type="InterPro" id="IPR029016">
    <property type="entry name" value="GAF-like_dom_sf"/>
</dbReference>
<comment type="caution">
    <text evidence="13">The sequence shown here is derived from an EMBL/GenBank/DDBJ whole genome shotgun (WGS) entry which is preliminary data.</text>
</comment>
<dbReference type="SUPFAM" id="SSF52540">
    <property type="entry name" value="P-loop containing nucleoside triphosphate hydrolases"/>
    <property type="match status" value="1"/>
</dbReference>
<dbReference type="InterPro" id="IPR036890">
    <property type="entry name" value="HATPase_C_sf"/>
</dbReference>
<feature type="domain" description="Protein kinase" evidence="10">
    <location>
        <begin position="32"/>
        <end position="327"/>
    </location>
</feature>
<dbReference type="InterPro" id="IPR001789">
    <property type="entry name" value="Sig_transdc_resp-reg_receiver"/>
</dbReference>
<sequence length="2284" mass="257010">MSISGSTGSCTDSTGHSLLGSSLQIPNYHFKSQPIPSLAYGENVDIVFGYRISNKMPVIAKVSGNSLKLEREYYVMRKLYQLTDGDSFLVRPLDYIHLPTGLTVVIYADEGHDYFNSGRRLSDESGKQGATALRDDYPHPSRSGPVFDLGTFLRFAIKCTDCLEFIHKNNVVHGEIRLSAFQWSGEDDNRVKLWNFGSATKSFEAYLTSEGWRKTAHNKELVHSLQNLLAFMSPEQMGRTTYVPDRRSDIYSLGIVFFVLLTGKIPFDGGPLETLNAIMSKKMPLVNEIQLEVPEVIGRMIERMTNKSPDDRYNSAYGVRADLKECLKRLKMGLETSQEMIDLFPLAERDVAALFTLPKTIYGRQPLIIEMSYIIQHTVTTFRSRSKKEISHNSGSTVPTITSASESFHYQSVSDSASVSETGMDNPELSGSCSGVKSTTSHSFCSGSDRSSGTARIHGLKLGVVLVCLSGPGGVGKSTLFNSIQTVARKEGYVAYSKFDSRHKAPYSCILKSLSQILQQILSEPEEDTHLFYNHLKAHLGAQFCKVELLAALVPELKPLLDSTDSEEPIKSLHLDNVENRVRFHNLFIEVFRALAQWRMITLFLDDLHLADDPSIELIESMISSRVKILIFMAYRDEEMTPSLDKLLNNDVAISHYFRVDLLDMEAMVDYIGDTLHRSLDTSRDSILPLAEVIYRKTRGNAFYTGQLLTTLEKKKLIFFNWEENEWDYNLSEIQQLVLTHEGTEREEELDIDFLVSRLRELPADGQRLLKWASFVGDTFSWNTVKYLMVHSDPDSEFSDTSTIISDSTVREAESVHSGSSYRYHSRHRVSGSRDPINGLQAALQESYILPLESDEFKWSHDRYSQAAMELAKPKSREKIHLRIAKYLLQDENVDQFLVADHLTKCIDLLYESEDKASYRKLFHEAGDKARSSGAHKMALDYYKASIELLDTKPWQPEHYAVTHFLYTNAVSLSWVVGDYENTERYLNVIFEHTVDPLDRVTAYRIQHKYYFSRQMHKEGAIALHGCLKELEIEDFKCAYTREELDEEFEHVKILIEKIGFEGFQQMEACKDKKLKAIMNVLEEICTAAYWLGNQTEVFYLATKIVHISFEHGFSPSSGVGLVYMGIAAADVYGMFKFGEALGMAGVQVTEKCGSNSERGRAGFLYANFLLAWKNHQKEQVAWFKPAHRFSLSSGDRIYTALSQLSLATIKFFTGENLSKVINEAETCYNDIYSWSTSADSNILIMSLIRTIKALQGYTFTHLPDAIFDSDDGFSDQHFIAESCKPSENPTVPMNWYDSFRILPLVLYGHYEHAIAVGYMCIRGMHNHPGLRHTRMMIYLHSLAIIEKLRTEKLDEEAVAIYMSRVQENQALLKIWVDHSPVNFSMWYTLVQAEIASLSNDIPTTISLYEQAINQARDGGWFLELCICHEYAGAFYVRLGIKNAAHGLLKKAINLYIHHGSYGKANHLANKFSALLSELDDDRVESQDIGVQTDPFPFLGPQGTWSASSLCPNPVLNEPFMSEVIPPVTTEQTLMTLDILDLASILKSSQVISSEVKFDLLLKAMMSIILENSGADCGAIMVKEEKYGIYAYGNQEEGAMTFEPPRPLSEQDSLISSRIVNHTINTNESIFIHNIEQDARFALGPWYENTGNKSVICMPIIYKGTMVGCLFIEGSAGIFTQRHITVLSLLCQQMGISISNAFLFKSVQRVTMANMRMIEMQKKALEDARKSKEAAVRATRLREIFLANMSHEIRTPFSGFYGMISLLADTQLDTEQRDLVKTAKESCEILLQIIDDLLNFSKLQAGKVALDISPIIVEDIMADVVEMLIAMAIQKDINVAYIVANDVPSMVMADGNRLRQILINLLGNAIKFTHEGEICIQCSLDKTKKERGDQVSLLFEVIDTGIGISSEQRKVLFEPFSQVDGSTTRKYGGTGLGLSICLQLVELMGGSIDVTSVPNKGSNFYFSIRVSRSQPNGRGLEGYSQEQTGLLRNLASFKVLVVSDYKASIEMIRRFLPGIHVDGADKVEKVDKMIKHIKYDVIIVGLTMTTDNQNAHPSWLVELGEANKDALVVIMNYPAGAVALKNRWVVGSVSTQPLACKMVRMAVPIRRMKLLKSINEAMNFTALTMSKASPKTKPDPLITEEERLIYSRMSILIAEDNPVAQKLLLKQLTRLGFQVECANNGLEAINSWTSRPSGHFVMAFFDHHMPKCDGVAATKSIREIETEEKRVIRLPIVALTADVQESARQICINAGMDGYLTKPLNQKVLSEALRQYCLSGPIQI</sequence>
<dbReference type="SMART" id="SM00388">
    <property type="entry name" value="HisKA"/>
    <property type="match status" value="1"/>
</dbReference>
<gene>
    <name evidence="13" type="ORF">CU098_010850</name>
</gene>
<keyword evidence="7" id="KW-0067">ATP-binding</keyword>
<dbReference type="Pfam" id="PF00072">
    <property type="entry name" value="Response_reg"/>
    <property type="match status" value="1"/>
</dbReference>
<dbReference type="PROSITE" id="PS50011">
    <property type="entry name" value="PROTEIN_KINASE_DOM"/>
    <property type="match status" value="1"/>
</dbReference>
<dbReference type="Gene3D" id="3.30.565.10">
    <property type="entry name" value="Histidine kinase-like ATPase, C-terminal domain"/>
    <property type="match status" value="1"/>
</dbReference>
<feature type="modified residue" description="4-aspartylphosphate" evidence="9">
    <location>
        <position position="2206"/>
    </location>
</feature>
<evidence type="ECO:0000256" key="4">
    <source>
        <dbReference type="ARBA" id="ARBA00022679"/>
    </source>
</evidence>
<evidence type="ECO:0000256" key="5">
    <source>
        <dbReference type="ARBA" id="ARBA00022741"/>
    </source>
</evidence>
<dbReference type="Gene3D" id="1.10.510.10">
    <property type="entry name" value="Transferase(Phosphotransferase) domain 1"/>
    <property type="match status" value="1"/>
</dbReference>
<evidence type="ECO:0000313" key="13">
    <source>
        <dbReference type="EMBL" id="RCI07194.1"/>
    </source>
</evidence>
<dbReference type="Proteomes" id="UP000253551">
    <property type="component" value="Unassembled WGS sequence"/>
</dbReference>
<dbReference type="Gene3D" id="3.30.450.40">
    <property type="match status" value="1"/>
</dbReference>
<dbReference type="SMART" id="SM00220">
    <property type="entry name" value="S_TKc"/>
    <property type="match status" value="1"/>
</dbReference>
<comment type="catalytic activity">
    <reaction evidence="1">
        <text>ATP + protein L-histidine = ADP + protein N-phospho-L-histidine.</text>
        <dbReference type="EC" id="2.7.13.3"/>
    </reaction>
</comment>
<evidence type="ECO:0000259" key="11">
    <source>
        <dbReference type="PROSITE" id="PS50109"/>
    </source>
</evidence>
<evidence type="ECO:0000256" key="8">
    <source>
        <dbReference type="ARBA" id="ARBA00023012"/>
    </source>
</evidence>
<feature type="domain" description="Histidine kinase" evidence="11">
    <location>
        <begin position="1748"/>
        <end position="1972"/>
    </location>
</feature>
<dbReference type="Gene3D" id="3.40.50.2300">
    <property type="match status" value="1"/>
</dbReference>
<dbReference type="SUPFAM" id="SSF52172">
    <property type="entry name" value="CheY-like"/>
    <property type="match status" value="1"/>
</dbReference>
<dbReference type="InterPro" id="IPR003661">
    <property type="entry name" value="HisK_dim/P_dom"/>
</dbReference>
<proteinExistence type="predicted"/>
<dbReference type="STRING" id="4846.A0A367KYE1"/>
<dbReference type="SUPFAM" id="SSF55874">
    <property type="entry name" value="ATPase domain of HSP90 chaperone/DNA topoisomerase II/histidine kinase"/>
    <property type="match status" value="1"/>
</dbReference>
<dbReference type="InterPro" id="IPR003594">
    <property type="entry name" value="HATPase_dom"/>
</dbReference>
<dbReference type="InterPro" id="IPR027417">
    <property type="entry name" value="P-loop_NTPase"/>
</dbReference>
<evidence type="ECO:0000259" key="12">
    <source>
        <dbReference type="PROSITE" id="PS50110"/>
    </source>
</evidence>
<dbReference type="PRINTS" id="PR00344">
    <property type="entry name" value="BCTRLSENSOR"/>
</dbReference>
<dbReference type="SUPFAM" id="SSF55781">
    <property type="entry name" value="GAF domain-like"/>
    <property type="match status" value="1"/>
</dbReference>
<dbReference type="GO" id="GO:0005524">
    <property type="term" value="F:ATP binding"/>
    <property type="evidence" value="ECO:0007669"/>
    <property type="project" value="UniProtKB-KW"/>
</dbReference>
<dbReference type="Pfam" id="PF13185">
    <property type="entry name" value="GAF_2"/>
    <property type="match status" value="1"/>
</dbReference>
<dbReference type="InterPro" id="IPR004358">
    <property type="entry name" value="Sig_transdc_His_kin-like_C"/>
</dbReference>
<evidence type="ECO:0000256" key="9">
    <source>
        <dbReference type="PROSITE-ProRule" id="PRU00169"/>
    </source>
</evidence>
<dbReference type="Pfam" id="PF13191">
    <property type="entry name" value="AAA_16"/>
    <property type="match status" value="1"/>
</dbReference>
<accession>A0A367KYE1</accession>
<keyword evidence="5" id="KW-0547">Nucleotide-binding</keyword>
<evidence type="ECO:0000256" key="2">
    <source>
        <dbReference type="ARBA" id="ARBA00012438"/>
    </source>
</evidence>
<dbReference type="SUPFAM" id="SSF56112">
    <property type="entry name" value="Protein kinase-like (PK-like)"/>
    <property type="match status" value="1"/>
</dbReference>
<dbReference type="CDD" id="cd16922">
    <property type="entry name" value="HATPase_EvgS-ArcB-TorS-like"/>
    <property type="match status" value="1"/>
</dbReference>
<dbReference type="InterPro" id="IPR005467">
    <property type="entry name" value="His_kinase_dom"/>
</dbReference>
<dbReference type="FunFam" id="1.10.287.130:FF:000002">
    <property type="entry name" value="Two-component osmosensing histidine kinase"/>
    <property type="match status" value="1"/>
</dbReference>
<dbReference type="Gene3D" id="1.10.287.130">
    <property type="match status" value="1"/>
</dbReference>
<dbReference type="SMART" id="SM00448">
    <property type="entry name" value="REC"/>
    <property type="match status" value="1"/>
</dbReference>
<dbReference type="InterPro" id="IPR003018">
    <property type="entry name" value="GAF"/>
</dbReference>
<keyword evidence="8" id="KW-0902">Two-component regulatory system</keyword>
<feature type="domain" description="Response regulatory" evidence="12">
    <location>
        <begin position="2154"/>
        <end position="2277"/>
    </location>
</feature>
<dbReference type="Pfam" id="PF00512">
    <property type="entry name" value="HisKA"/>
    <property type="match status" value="1"/>
</dbReference>
<dbReference type="SMART" id="SM00387">
    <property type="entry name" value="HATPase_c"/>
    <property type="match status" value="1"/>
</dbReference>
<dbReference type="InterPro" id="IPR011009">
    <property type="entry name" value="Kinase-like_dom_sf"/>
</dbReference>
<protein>
    <recommendedName>
        <fullName evidence="2">histidine kinase</fullName>
        <ecNumber evidence="2">2.7.13.3</ecNumber>
    </recommendedName>
</protein>
<dbReference type="CDD" id="cd00267">
    <property type="entry name" value="ABC_ATPase"/>
    <property type="match status" value="1"/>
</dbReference>
<dbReference type="PANTHER" id="PTHR45339">
    <property type="entry name" value="HYBRID SIGNAL TRANSDUCTION HISTIDINE KINASE J"/>
    <property type="match status" value="1"/>
</dbReference>
<dbReference type="CDD" id="cd00082">
    <property type="entry name" value="HisKA"/>
    <property type="match status" value="1"/>
</dbReference>
<dbReference type="PROSITE" id="PS50110">
    <property type="entry name" value="RESPONSE_REGULATORY"/>
    <property type="match status" value="1"/>
</dbReference>
<keyword evidence="3 9" id="KW-0597">Phosphoprotein</keyword>
<dbReference type="PROSITE" id="PS50109">
    <property type="entry name" value="HIS_KIN"/>
    <property type="match status" value="1"/>
</dbReference>
<dbReference type="Pfam" id="PF00069">
    <property type="entry name" value="Pkinase"/>
    <property type="match status" value="1"/>
</dbReference>
<dbReference type="EMBL" id="PJQM01000017">
    <property type="protein sequence ID" value="RCI07194.1"/>
    <property type="molecule type" value="Genomic_DNA"/>
</dbReference>
<evidence type="ECO:0000256" key="7">
    <source>
        <dbReference type="ARBA" id="ARBA00022840"/>
    </source>
</evidence>
<dbReference type="InterPro" id="IPR036097">
    <property type="entry name" value="HisK_dim/P_sf"/>
</dbReference>
<dbReference type="InterPro" id="IPR041664">
    <property type="entry name" value="AAA_16"/>
</dbReference>
<dbReference type="EC" id="2.7.13.3" evidence="2"/>
<organism evidence="13 14">
    <name type="scientific">Rhizopus stolonifer</name>
    <name type="common">Rhizopus nigricans</name>
    <dbReference type="NCBI Taxonomy" id="4846"/>
    <lineage>
        <taxon>Eukaryota</taxon>
        <taxon>Fungi</taxon>
        <taxon>Fungi incertae sedis</taxon>
        <taxon>Mucoromycota</taxon>
        <taxon>Mucoromycotina</taxon>
        <taxon>Mucoromycetes</taxon>
        <taxon>Mucorales</taxon>
        <taxon>Mucorineae</taxon>
        <taxon>Rhizopodaceae</taxon>
        <taxon>Rhizopus</taxon>
    </lineage>
</organism>
<reference evidence="13 14" key="1">
    <citation type="journal article" date="2018" name="G3 (Bethesda)">
        <title>Phylogenetic and Phylogenomic Definition of Rhizopus Species.</title>
        <authorList>
            <person name="Gryganskyi A.P."/>
            <person name="Golan J."/>
            <person name="Dolatabadi S."/>
            <person name="Mondo S."/>
            <person name="Robb S."/>
            <person name="Idnurm A."/>
            <person name="Muszewska A."/>
            <person name="Steczkiewicz K."/>
            <person name="Masonjones S."/>
            <person name="Liao H.L."/>
            <person name="Gajdeczka M.T."/>
            <person name="Anike F."/>
            <person name="Vuek A."/>
            <person name="Anishchenko I.M."/>
            <person name="Voigt K."/>
            <person name="de Hoog G.S."/>
            <person name="Smith M.E."/>
            <person name="Heitman J."/>
            <person name="Vilgalys R."/>
            <person name="Stajich J.E."/>
        </authorList>
    </citation>
    <scope>NUCLEOTIDE SEQUENCE [LARGE SCALE GENOMIC DNA]</scope>
    <source>
        <strain evidence="13 14">LSU 92-RS-03</strain>
    </source>
</reference>
<dbReference type="PANTHER" id="PTHR45339:SF5">
    <property type="entry name" value="HISTIDINE KINASE"/>
    <property type="match status" value="1"/>
</dbReference>
<dbReference type="Pfam" id="PF02518">
    <property type="entry name" value="HATPase_c"/>
    <property type="match status" value="1"/>
</dbReference>
<dbReference type="FunFam" id="3.30.565.10:FF:000010">
    <property type="entry name" value="Sensor histidine kinase RcsC"/>
    <property type="match status" value="1"/>
</dbReference>
<evidence type="ECO:0000256" key="6">
    <source>
        <dbReference type="ARBA" id="ARBA00022777"/>
    </source>
</evidence>
<dbReference type="InterPro" id="IPR000719">
    <property type="entry name" value="Prot_kinase_dom"/>
</dbReference>
<dbReference type="SMART" id="SM00065">
    <property type="entry name" value="GAF"/>
    <property type="match status" value="1"/>
</dbReference>
<evidence type="ECO:0000313" key="14">
    <source>
        <dbReference type="Proteomes" id="UP000253551"/>
    </source>
</evidence>
<dbReference type="CDD" id="cd17546">
    <property type="entry name" value="REC_hyHK_CKI1_RcsC-like"/>
    <property type="match status" value="1"/>
</dbReference>
<dbReference type="GO" id="GO:0000155">
    <property type="term" value="F:phosphorelay sensor kinase activity"/>
    <property type="evidence" value="ECO:0007669"/>
    <property type="project" value="InterPro"/>
</dbReference>
<keyword evidence="6" id="KW-0418">Kinase</keyword>
<name>A0A367KYE1_RHIST</name>
<evidence type="ECO:0000256" key="1">
    <source>
        <dbReference type="ARBA" id="ARBA00000085"/>
    </source>
</evidence>
<keyword evidence="4" id="KW-0808">Transferase</keyword>
<dbReference type="OrthoDB" id="60033at2759"/>
<dbReference type="SUPFAM" id="SSF47384">
    <property type="entry name" value="Homodimeric domain of signal transducing histidine kinase"/>
    <property type="match status" value="1"/>
</dbReference>